<dbReference type="EMBL" id="AMQN01007709">
    <property type="status" value="NOT_ANNOTATED_CDS"/>
    <property type="molecule type" value="Genomic_DNA"/>
</dbReference>
<dbReference type="AlphaFoldDB" id="R7UI45"/>
<dbReference type="Proteomes" id="UP000014760">
    <property type="component" value="Unassembled WGS sequence"/>
</dbReference>
<dbReference type="EMBL" id="KB301235">
    <property type="protein sequence ID" value="ELU05778.1"/>
    <property type="molecule type" value="Genomic_DNA"/>
</dbReference>
<accession>R7UI45</accession>
<reference evidence="2" key="3">
    <citation type="submission" date="2015-06" db="UniProtKB">
        <authorList>
            <consortium name="EnsemblMetazoa"/>
        </authorList>
    </citation>
    <scope>IDENTIFICATION</scope>
</reference>
<name>R7UI45_CAPTE</name>
<dbReference type="EnsemblMetazoa" id="CapteT193226">
    <property type="protein sequence ID" value="CapteP193226"/>
    <property type="gene ID" value="CapteG193226"/>
</dbReference>
<reference evidence="1 3" key="2">
    <citation type="journal article" date="2013" name="Nature">
        <title>Insights into bilaterian evolution from three spiralian genomes.</title>
        <authorList>
            <person name="Simakov O."/>
            <person name="Marletaz F."/>
            <person name="Cho S.J."/>
            <person name="Edsinger-Gonzales E."/>
            <person name="Havlak P."/>
            <person name="Hellsten U."/>
            <person name="Kuo D.H."/>
            <person name="Larsson T."/>
            <person name="Lv J."/>
            <person name="Arendt D."/>
            <person name="Savage R."/>
            <person name="Osoegawa K."/>
            <person name="de Jong P."/>
            <person name="Grimwood J."/>
            <person name="Chapman J.A."/>
            <person name="Shapiro H."/>
            <person name="Aerts A."/>
            <person name="Otillar R.P."/>
            <person name="Terry A.Y."/>
            <person name="Boore J.L."/>
            <person name="Grigoriev I.V."/>
            <person name="Lindberg D.R."/>
            <person name="Seaver E.C."/>
            <person name="Weisblat D.A."/>
            <person name="Putnam N.H."/>
            <person name="Rokhsar D.S."/>
        </authorList>
    </citation>
    <scope>NUCLEOTIDE SEQUENCE</scope>
    <source>
        <strain evidence="1 3">I ESC-2004</strain>
    </source>
</reference>
<proteinExistence type="predicted"/>
<evidence type="ECO:0000313" key="1">
    <source>
        <dbReference type="EMBL" id="ELU05778.1"/>
    </source>
</evidence>
<evidence type="ECO:0000313" key="3">
    <source>
        <dbReference type="Proteomes" id="UP000014760"/>
    </source>
</evidence>
<dbReference type="HOGENOM" id="CLU_1671004_0_0_1"/>
<gene>
    <name evidence="1" type="ORF">CAPTEDRAFT_193226</name>
</gene>
<sequence length="158" mass="17790">MMQTGNDRRVWKEDYWTQCWSTLTTSTHKMDTGRANRRLTLVTALLTTEAYIHEADHCTLPSDIWNFGQLRFSLYDLRGGYPTSCVTSASSDSPLLTPKKEGFFNIADKRQHNAVRLGHGLCGPVPRAFNLYDCPTVFCQHCRGTREIDGDGLTLAGD</sequence>
<reference evidence="3" key="1">
    <citation type="submission" date="2012-12" db="EMBL/GenBank/DDBJ databases">
        <authorList>
            <person name="Hellsten U."/>
            <person name="Grimwood J."/>
            <person name="Chapman J.A."/>
            <person name="Shapiro H."/>
            <person name="Aerts A."/>
            <person name="Otillar R.P."/>
            <person name="Terry A.Y."/>
            <person name="Boore J.L."/>
            <person name="Simakov O."/>
            <person name="Marletaz F."/>
            <person name="Cho S.-J."/>
            <person name="Edsinger-Gonzales E."/>
            <person name="Havlak P."/>
            <person name="Kuo D.-H."/>
            <person name="Larsson T."/>
            <person name="Lv J."/>
            <person name="Arendt D."/>
            <person name="Savage R."/>
            <person name="Osoegawa K."/>
            <person name="de Jong P."/>
            <person name="Lindberg D.R."/>
            <person name="Seaver E.C."/>
            <person name="Weisblat D.A."/>
            <person name="Putnam N.H."/>
            <person name="Grigoriev I.V."/>
            <person name="Rokhsar D.S."/>
        </authorList>
    </citation>
    <scope>NUCLEOTIDE SEQUENCE</scope>
    <source>
        <strain evidence="3">I ESC-2004</strain>
    </source>
</reference>
<keyword evidence="3" id="KW-1185">Reference proteome</keyword>
<organism evidence="1">
    <name type="scientific">Capitella teleta</name>
    <name type="common">Polychaete worm</name>
    <dbReference type="NCBI Taxonomy" id="283909"/>
    <lineage>
        <taxon>Eukaryota</taxon>
        <taxon>Metazoa</taxon>
        <taxon>Spiralia</taxon>
        <taxon>Lophotrochozoa</taxon>
        <taxon>Annelida</taxon>
        <taxon>Polychaeta</taxon>
        <taxon>Sedentaria</taxon>
        <taxon>Scolecida</taxon>
        <taxon>Capitellidae</taxon>
        <taxon>Capitella</taxon>
    </lineage>
</organism>
<evidence type="ECO:0000313" key="2">
    <source>
        <dbReference type="EnsemblMetazoa" id="CapteP193226"/>
    </source>
</evidence>
<protein>
    <submittedName>
        <fullName evidence="1 2">Uncharacterized protein</fullName>
    </submittedName>
</protein>